<accession>A0AAW7XU12</accession>
<dbReference type="RefSeq" id="WP_303494477.1">
    <property type="nucleotide sequence ID" value="NZ_JAUOPJ010000003.1"/>
</dbReference>
<dbReference type="InterPro" id="IPR009525">
    <property type="entry name" value="DUF1145"/>
</dbReference>
<keyword evidence="1" id="KW-1133">Transmembrane helix</keyword>
<sequence length="78" mass="8632">MPARILILALWAFSLGGLFVGYPGVLGTVAIWVFGLLVVSHVAETLFVLGRIRQAPEPFLPSLIKSLVFGHLHNRQYF</sequence>
<keyword evidence="1" id="KW-0812">Transmembrane</keyword>
<proteinExistence type="predicted"/>
<name>A0AAW7XU12_9RHOB</name>
<gene>
    <name evidence="2" type="ORF">Q4494_04395</name>
</gene>
<evidence type="ECO:0000313" key="3">
    <source>
        <dbReference type="Proteomes" id="UP001169823"/>
    </source>
</evidence>
<keyword evidence="1" id="KW-0472">Membrane</keyword>
<evidence type="ECO:0000313" key="2">
    <source>
        <dbReference type="EMBL" id="MDO6456308.1"/>
    </source>
</evidence>
<dbReference type="Pfam" id="PF06611">
    <property type="entry name" value="DUF1145"/>
    <property type="match status" value="1"/>
</dbReference>
<dbReference type="Proteomes" id="UP001169823">
    <property type="component" value="Unassembled WGS sequence"/>
</dbReference>
<evidence type="ECO:0000256" key="1">
    <source>
        <dbReference type="SAM" id="Phobius"/>
    </source>
</evidence>
<dbReference type="AlphaFoldDB" id="A0AAW7XU12"/>
<reference evidence="2" key="1">
    <citation type="submission" date="2023-07" db="EMBL/GenBank/DDBJ databases">
        <title>Genome content predicts the carbon catabolic preferences of heterotrophic bacteria.</title>
        <authorList>
            <person name="Gralka M."/>
        </authorList>
    </citation>
    <scope>NUCLEOTIDE SEQUENCE</scope>
    <source>
        <strain evidence="2">I2M02</strain>
    </source>
</reference>
<comment type="caution">
    <text evidence="2">The sequence shown here is derived from an EMBL/GenBank/DDBJ whole genome shotgun (WGS) entry which is preliminary data.</text>
</comment>
<organism evidence="2 3">
    <name type="scientific">Celeribacter halophilus</name>
    <dbReference type="NCBI Taxonomy" id="576117"/>
    <lineage>
        <taxon>Bacteria</taxon>
        <taxon>Pseudomonadati</taxon>
        <taxon>Pseudomonadota</taxon>
        <taxon>Alphaproteobacteria</taxon>
        <taxon>Rhodobacterales</taxon>
        <taxon>Roseobacteraceae</taxon>
        <taxon>Celeribacter</taxon>
    </lineage>
</organism>
<feature type="transmembrane region" description="Helical" evidence="1">
    <location>
        <begin position="31"/>
        <end position="49"/>
    </location>
</feature>
<protein>
    <submittedName>
        <fullName evidence="2">DUF1145 domain-containing protein</fullName>
    </submittedName>
</protein>
<dbReference type="EMBL" id="JAUOPJ010000003">
    <property type="protein sequence ID" value="MDO6456308.1"/>
    <property type="molecule type" value="Genomic_DNA"/>
</dbReference>